<dbReference type="Gene3D" id="1.10.8.80">
    <property type="entry name" value="Magnesium chelatase subunit I, C-Terminal domain"/>
    <property type="match status" value="1"/>
</dbReference>
<organism evidence="2 3">
    <name type="scientific">Luteococcus peritonei</name>
    <dbReference type="NCBI Taxonomy" id="88874"/>
    <lineage>
        <taxon>Bacteria</taxon>
        <taxon>Bacillati</taxon>
        <taxon>Actinomycetota</taxon>
        <taxon>Actinomycetes</taxon>
        <taxon>Propionibacteriales</taxon>
        <taxon>Propionibacteriaceae</taxon>
        <taxon>Luteococcus</taxon>
    </lineage>
</organism>
<keyword evidence="3" id="KW-1185">Reference proteome</keyword>
<dbReference type="PANTHER" id="PTHR42759">
    <property type="entry name" value="MOXR FAMILY PROTEIN"/>
    <property type="match status" value="1"/>
</dbReference>
<dbReference type="InterPro" id="IPR050764">
    <property type="entry name" value="CbbQ/NirQ/NorQ/GpvN"/>
</dbReference>
<dbReference type="SUPFAM" id="SSF52540">
    <property type="entry name" value="P-loop containing nucleoside triphosphate hydrolases"/>
    <property type="match status" value="1"/>
</dbReference>
<feature type="domain" description="ChlI/MoxR AAA lid" evidence="1">
    <location>
        <begin position="92"/>
        <end position="162"/>
    </location>
</feature>
<dbReference type="InterPro" id="IPR041628">
    <property type="entry name" value="ChlI/MoxR_AAA_lid"/>
</dbReference>
<name>A0ABW4RW72_9ACTN</name>
<evidence type="ECO:0000313" key="2">
    <source>
        <dbReference type="EMBL" id="MFD1890593.1"/>
    </source>
</evidence>
<dbReference type="RefSeq" id="WP_343873791.1">
    <property type="nucleotide sequence ID" value="NZ_BAAAIX010000020.1"/>
</dbReference>
<gene>
    <name evidence="2" type="ORF">ACFSCS_10445</name>
</gene>
<dbReference type="Pfam" id="PF17863">
    <property type="entry name" value="AAA_lid_2"/>
    <property type="match status" value="1"/>
</dbReference>
<dbReference type="EMBL" id="JBHUFZ010000023">
    <property type="protein sequence ID" value="MFD1890593.1"/>
    <property type="molecule type" value="Genomic_DNA"/>
</dbReference>
<sequence length="176" mass="19551">MDPRTRRVLLAVGALTYRLPEAQLDRFLLRLGFGLPEAVDEVEMVRRRLERRQESTALEPVLDAGQLLRLQATVETVHVSDQVQRYAVELVRATRSHEAVLVGASPRGSLALVTCGRALALLQGRDHVVPEDLKALAPAALAHRITLRPELWLGEVRAEQVVDQVLHSVAVPDARR</sequence>
<evidence type="ECO:0000313" key="3">
    <source>
        <dbReference type="Proteomes" id="UP001597326"/>
    </source>
</evidence>
<accession>A0ABW4RW72</accession>
<dbReference type="InterPro" id="IPR027417">
    <property type="entry name" value="P-loop_NTPase"/>
</dbReference>
<protein>
    <submittedName>
        <fullName evidence="2">MoxR family ATPase</fullName>
    </submittedName>
</protein>
<proteinExistence type="predicted"/>
<dbReference type="PANTHER" id="PTHR42759:SF5">
    <property type="entry name" value="METHANOL DEHYDROGENASE REGULATOR"/>
    <property type="match status" value="1"/>
</dbReference>
<dbReference type="Proteomes" id="UP001597326">
    <property type="component" value="Unassembled WGS sequence"/>
</dbReference>
<evidence type="ECO:0000259" key="1">
    <source>
        <dbReference type="Pfam" id="PF17863"/>
    </source>
</evidence>
<reference evidence="3" key="1">
    <citation type="journal article" date="2019" name="Int. J. Syst. Evol. Microbiol.">
        <title>The Global Catalogue of Microorganisms (GCM) 10K type strain sequencing project: providing services to taxonomists for standard genome sequencing and annotation.</title>
        <authorList>
            <consortium name="The Broad Institute Genomics Platform"/>
            <consortium name="The Broad Institute Genome Sequencing Center for Infectious Disease"/>
            <person name="Wu L."/>
            <person name="Ma J."/>
        </authorList>
    </citation>
    <scope>NUCLEOTIDE SEQUENCE [LARGE SCALE GENOMIC DNA]</scope>
    <source>
        <strain evidence="3">CAIM 431</strain>
    </source>
</reference>
<comment type="caution">
    <text evidence="2">The sequence shown here is derived from an EMBL/GenBank/DDBJ whole genome shotgun (WGS) entry which is preliminary data.</text>
</comment>